<dbReference type="Pfam" id="PF03963">
    <property type="entry name" value="FlgD"/>
    <property type="match status" value="1"/>
</dbReference>
<organism evidence="4 5">
    <name type="scientific">Paenibacillus solanacearum</name>
    <dbReference type="NCBI Taxonomy" id="2048548"/>
    <lineage>
        <taxon>Bacteria</taxon>
        <taxon>Bacillati</taxon>
        <taxon>Bacillota</taxon>
        <taxon>Bacilli</taxon>
        <taxon>Bacillales</taxon>
        <taxon>Paenibacillaceae</taxon>
        <taxon>Paenibacillus</taxon>
    </lineage>
</organism>
<name>A0A916JTU5_9BACL</name>
<dbReference type="NCBIfam" id="NF007197">
    <property type="entry name" value="PRK09618.1"/>
    <property type="match status" value="1"/>
</dbReference>
<sequence>MSDSIISTKNVWPYYDKSNVQRAATGKNNELGKDQFLKILMTQMQNQDPTQPLQDKEFIAQMAQFTSVEQLTNMNSEMKLLRQSLGFASGLIGKNVTWSSDTGNTTIQSGIVDSIVMKNGEQLVKIGGEEVPLSKISEISNPEASQ</sequence>
<dbReference type="EMBL" id="CAJVAS010000002">
    <property type="protein sequence ID" value="CAG7603029.1"/>
    <property type="molecule type" value="Genomic_DNA"/>
</dbReference>
<protein>
    <recommendedName>
        <fullName evidence="3">FlgD Tudor-like domain-containing protein</fullName>
    </recommendedName>
</protein>
<evidence type="ECO:0000256" key="2">
    <source>
        <dbReference type="ARBA" id="ARBA00022795"/>
    </source>
</evidence>
<keyword evidence="2" id="KW-1005">Bacterial flagellum biogenesis</keyword>
<reference evidence="4" key="1">
    <citation type="submission" date="2021-06" db="EMBL/GenBank/DDBJ databases">
        <authorList>
            <person name="Criscuolo A."/>
        </authorList>
    </citation>
    <scope>NUCLEOTIDE SEQUENCE</scope>
    <source>
        <strain evidence="4">CIP111600</strain>
    </source>
</reference>
<comment type="similarity">
    <text evidence="1">Belongs to the FlgD family.</text>
</comment>
<dbReference type="Pfam" id="PF13861">
    <property type="entry name" value="FLgD_tudor"/>
    <property type="match status" value="1"/>
</dbReference>
<dbReference type="GO" id="GO:0044781">
    <property type="term" value="P:bacterial-type flagellum organization"/>
    <property type="evidence" value="ECO:0007669"/>
    <property type="project" value="UniProtKB-KW"/>
</dbReference>
<comment type="caution">
    <text evidence="4">The sequence shown here is derived from an EMBL/GenBank/DDBJ whole genome shotgun (WGS) entry which is preliminary data.</text>
</comment>
<dbReference type="InterPro" id="IPR005648">
    <property type="entry name" value="FlgD"/>
</dbReference>
<keyword evidence="5" id="KW-1185">Reference proteome</keyword>
<dbReference type="AlphaFoldDB" id="A0A916JTU5"/>
<evidence type="ECO:0000259" key="3">
    <source>
        <dbReference type="Pfam" id="PF13861"/>
    </source>
</evidence>
<gene>
    <name evidence="4" type="ORF">PAESOLCIP111_00560</name>
</gene>
<accession>A0A916JTU5</accession>
<dbReference type="InterPro" id="IPR025963">
    <property type="entry name" value="FLgD_Tudor"/>
</dbReference>
<feature type="domain" description="FlgD Tudor-like" evidence="3">
    <location>
        <begin position="88"/>
        <end position="136"/>
    </location>
</feature>
<evidence type="ECO:0000313" key="5">
    <source>
        <dbReference type="Proteomes" id="UP000693672"/>
    </source>
</evidence>
<dbReference type="Proteomes" id="UP000693672">
    <property type="component" value="Unassembled WGS sequence"/>
</dbReference>
<dbReference type="RefSeq" id="WP_218090397.1">
    <property type="nucleotide sequence ID" value="NZ_CAJVAS010000002.1"/>
</dbReference>
<proteinExistence type="inferred from homology"/>
<evidence type="ECO:0000313" key="4">
    <source>
        <dbReference type="EMBL" id="CAG7603029.1"/>
    </source>
</evidence>
<evidence type="ECO:0000256" key="1">
    <source>
        <dbReference type="ARBA" id="ARBA00010577"/>
    </source>
</evidence>